<dbReference type="GO" id="GO:0006006">
    <property type="term" value="P:glucose metabolic process"/>
    <property type="evidence" value="ECO:0007669"/>
    <property type="project" value="InterPro"/>
</dbReference>
<feature type="site" description="Activates thiol group during catalysis" evidence="6">
    <location>
        <position position="178"/>
    </location>
</feature>
<protein>
    <submittedName>
        <fullName evidence="9">Type I glyceraldehyde-3-phosphate dehydrogenase</fullName>
    </submittedName>
</protein>
<dbReference type="PANTHER" id="PTHR43148">
    <property type="entry name" value="GLYCERALDEHYDE-3-PHOSPHATE DEHYDROGENASE 2"/>
    <property type="match status" value="1"/>
</dbReference>
<feature type="binding site" evidence="5">
    <location>
        <begin position="11"/>
        <end position="12"/>
    </location>
    <ligand>
        <name>NAD(+)</name>
        <dbReference type="ChEBI" id="CHEBI:57540"/>
    </ligand>
</feature>
<dbReference type="Pfam" id="PF02800">
    <property type="entry name" value="Gp_dh_C"/>
    <property type="match status" value="1"/>
</dbReference>
<dbReference type="Gene3D" id="3.40.50.720">
    <property type="entry name" value="NAD(P)-binding Rossmann-like Domain"/>
    <property type="match status" value="1"/>
</dbReference>
<comment type="similarity">
    <text evidence="1 7">Belongs to the glyceraldehyde-3-phosphate dehydrogenase family.</text>
</comment>
<evidence type="ECO:0000259" key="8">
    <source>
        <dbReference type="SMART" id="SM00846"/>
    </source>
</evidence>
<evidence type="ECO:0000256" key="1">
    <source>
        <dbReference type="ARBA" id="ARBA00007406"/>
    </source>
</evidence>
<dbReference type="SUPFAM" id="SSF51735">
    <property type="entry name" value="NAD(P)-binding Rossmann-fold domains"/>
    <property type="match status" value="1"/>
</dbReference>
<dbReference type="CDD" id="cd05214">
    <property type="entry name" value="GAPDH_I_N"/>
    <property type="match status" value="1"/>
</dbReference>
<accession>A0A1G2FRI7</accession>
<sequence length="330" mass="36160">MIKIAINGFGRIGRPALRRILDNHPNIEVVAINDLTDAPTLAHLLKYDSNYGRYAKGVEVKNDTLIVDGKSIKVLAEKDPANLPWKDLDVDVVLECTGLFTKYEDAKKHITAGAKKVVLSAPSDSPEIPTYLLGVNADKYRGENIISMGSCTTNSLAPIAKILNDTYGIENGFMTTVHSYTNDQRILDLPHKDLRRARAAAQNIIPTTTGAAKTVAKCIPELEGKLDGLALRVPMPVVSITDFICNVLKPTSVEEINKLFTNMAAGALKEILATTDEPLVSMDFKGNTHSSIVDLPLTMVKENLVKVVAWYDNEFGYACRLAEMGEYISR</sequence>
<dbReference type="PIRSF" id="PIRSF000149">
    <property type="entry name" value="GAP_DH"/>
    <property type="match status" value="1"/>
</dbReference>
<dbReference type="InterPro" id="IPR020829">
    <property type="entry name" value="GlycerAld_3-P_DH_cat"/>
</dbReference>
<keyword evidence="5" id="KW-0547">Nucleotide-binding</keyword>
<dbReference type="GO" id="GO:0051287">
    <property type="term" value="F:NAD binding"/>
    <property type="evidence" value="ECO:0007669"/>
    <property type="project" value="InterPro"/>
</dbReference>
<dbReference type="Proteomes" id="UP000177126">
    <property type="component" value="Unassembled WGS sequence"/>
</dbReference>
<organism evidence="9 10">
    <name type="scientific">Candidatus Portnoybacteria bacterium RIFCSPLOWO2_02_FULL_39_11</name>
    <dbReference type="NCBI Taxonomy" id="1802001"/>
    <lineage>
        <taxon>Bacteria</taxon>
        <taxon>Candidatus Portnoyibacteriota</taxon>
    </lineage>
</organism>
<dbReference type="InterPro" id="IPR036291">
    <property type="entry name" value="NAD(P)-bd_dom_sf"/>
</dbReference>
<evidence type="ECO:0000313" key="10">
    <source>
        <dbReference type="Proteomes" id="UP000177126"/>
    </source>
</evidence>
<feature type="binding site" evidence="4">
    <location>
        <begin position="209"/>
        <end position="210"/>
    </location>
    <ligand>
        <name>D-glyceraldehyde 3-phosphate</name>
        <dbReference type="ChEBI" id="CHEBI:59776"/>
    </ligand>
</feature>
<proteinExistence type="inferred from homology"/>
<dbReference type="InterPro" id="IPR006424">
    <property type="entry name" value="Glyceraldehyde-3-P_DH_1"/>
</dbReference>
<gene>
    <name evidence="9" type="ORF">A3B04_00155</name>
</gene>
<feature type="binding site" evidence="5">
    <location>
        <position position="34"/>
    </location>
    <ligand>
        <name>NAD(+)</name>
        <dbReference type="ChEBI" id="CHEBI:57540"/>
    </ligand>
</feature>
<comment type="caution">
    <text evidence="9">The sequence shown here is derived from an EMBL/GenBank/DDBJ whole genome shotgun (WGS) entry which is preliminary data.</text>
</comment>
<feature type="binding site" evidence="4">
    <location>
        <begin position="150"/>
        <end position="152"/>
    </location>
    <ligand>
        <name>D-glyceraldehyde 3-phosphate</name>
        <dbReference type="ChEBI" id="CHEBI:59776"/>
    </ligand>
</feature>
<evidence type="ECO:0000256" key="4">
    <source>
        <dbReference type="PIRSR" id="PIRSR000149-2"/>
    </source>
</evidence>
<dbReference type="NCBIfam" id="TIGR01534">
    <property type="entry name" value="GAPDH-I"/>
    <property type="match status" value="1"/>
</dbReference>
<dbReference type="EMBL" id="MHNF01000040">
    <property type="protein sequence ID" value="OGZ40121.1"/>
    <property type="molecule type" value="Genomic_DNA"/>
</dbReference>
<dbReference type="AlphaFoldDB" id="A0A1G2FRI7"/>
<dbReference type="InterPro" id="IPR020828">
    <property type="entry name" value="GlycerAld_3-P_DH_NAD(P)-bd"/>
</dbReference>
<dbReference type="InterPro" id="IPR020831">
    <property type="entry name" value="GlycerAld/Erythrose_P_DH"/>
</dbReference>
<reference evidence="9 10" key="1">
    <citation type="journal article" date="2016" name="Nat. Commun.">
        <title>Thousands of microbial genomes shed light on interconnected biogeochemical processes in an aquifer system.</title>
        <authorList>
            <person name="Anantharaman K."/>
            <person name="Brown C.T."/>
            <person name="Hug L.A."/>
            <person name="Sharon I."/>
            <person name="Castelle C.J."/>
            <person name="Probst A.J."/>
            <person name="Thomas B.C."/>
            <person name="Singh A."/>
            <person name="Wilkins M.J."/>
            <person name="Karaoz U."/>
            <person name="Brodie E.L."/>
            <person name="Williams K.H."/>
            <person name="Hubbard S.S."/>
            <person name="Banfield J.F."/>
        </authorList>
    </citation>
    <scope>NUCLEOTIDE SEQUENCE [LARGE SCALE GENOMIC DNA]</scope>
</reference>
<feature type="domain" description="Glyceraldehyde 3-phosphate dehydrogenase NAD(P) binding" evidence="8">
    <location>
        <begin position="2"/>
        <end position="151"/>
    </location>
</feature>
<dbReference type="PRINTS" id="PR00078">
    <property type="entry name" value="G3PDHDRGNASE"/>
</dbReference>
<dbReference type="SUPFAM" id="SSF55347">
    <property type="entry name" value="Glyceraldehyde-3-phosphate dehydrogenase-like, C-terminal domain"/>
    <property type="match status" value="1"/>
</dbReference>
<dbReference type="SMART" id="SM00846">
    <property type="entry name" value="Gp_dh_N"/>
    <property type="match status" value="1"/>
</dbReference>
<feature type="active site" description="Nucleophile" evidence="3">
    <location>
        <position position="151"/>
    </location>
</feature>
<evidence type="ECO:0000256" key="3">
    <source>
        <dbReference type="PIRSR" id="PIRSR000149-1"/>
    </source>
</evidence>
<dbReference type="GO" id="GO:0016620">
    <property type="term" value="F:oxidoreductase activity, acting on the aldehyde or oxo group of donors, NAD or NADP as acceptor"/>
    <property type="evidence" value="ECO:0007669"/>
    <property type="project" value="InterPro"/>
</dbReference>
<dbReference type="Pfam" id="PF00044">
    <property type="entry name" value="Gp_dh_N"/>
    <property type="match status" value="1"/>
</dbReference>
<dbReference type="FunFam" id="3.40.50.720:FF:000001">
    <property type="entry name" value="Glyceraldehyde-3-phosphate dehydrogenase"/>
    <property type="match status" value="1"/>
</dbReference>
<dbReference type="Gene3D" id="3.30.360.10">
    <property type="entry name" value="Dihydrodipicolinate Reductase, domain 2"/>
    <property type="match status" value="1"/>
</dbReference>
<dbReference type="GO" id="GO:0050661">
    <property type="term" value="F:NADP binding"/>
    <property type="evidence" value="ECO:0007669"/>
    <property type="project" value="InterPro"/>
</dbReference>
<dbReference type="CDD" id="cd18126">
    <property type="entry name" value="GAPDH_I_C"/>
    <property type="match status" value="1"/>
</dbReference>
<feature type="binding site" evidence="5">
    <location>
        <position position="120"/>
    </location>
    <ligand>
        <name>NAD(+)</name>
        <dbReference type="ChEBI" id="CHEBI:57540"/>
    </ligand>
</feature>
<evidence type="ECO:0000256" key="5">
    <source>
        <dbReference type="PIRSR" id="PIRSR000149-3"/>
    </source>
</evidence>
<evidence type="ECO:0000256" key="2">
    <source>
        <dbReference type="ARBA" id="ARBA00023002"/>
    </source>
</evidence>
<dbReference type="FunFam" id="3.30.360.10:FF:000002">
    <property type="entry name" value="Glyceraldehyde-3-phosphate dehydrogenase"/>
    <property type="match status" value="1"/>
</dbReference>
<feature type="binding site" evidence="5">
    <location>
        <position position="313"/>
    </location>
    <ligand>
        <name>NAD(+)</name>
        <dbReference type="ChEBI" id="CHEBI:57540"/>
    </ligand>
</feature>
<feature type="binding site" evidence="4">
    <location>
        <position position="181"/>
    </location>
    <ligand>
        <name>D-glyceraldehyde 3-phosphate</name>
        <dbReference type="ChEBI" id="CHEBI:59776"/>
    </ligand>
</feature>
<keyword evidence="2" id="KW-0560">Oxidoreductase</keyword>
<keyword evidence="5" id="KW-0520">NAD</keyword>
<evidence type="ECO:0000256" key="6">
    <source>
        <dbReference type="PIRSR" id="PIRSR000149-4"/>
    </source>
</evidence>
<name>A0A1G2FRI7_9BACT</name>
<evidence type="ECO:0000313" key="9">
    <source>
        <dbReference type="EMBL" id="OGZ40121.1"/>
    </source>
</evidence>
<evidence type="ECO:0000256" key="7">
    <source>
        <dbReference type="RuleBase" id="RU000397"/>
    </source>
</evidence>
<feature type="binding site" evidence="4">
    <location>
        <position position="232"/>
    </location>
    <ligand>
        <name>D-glyceraldehyde 3-phosphate</name>
        <dbReference type="ChEBI" id="CHEBI:59776"/>
    </ligand>
</feature>